<evidence type="ECO:0000256" key="23">
    <source>
        <dbReference type="ARBA" id="ARBA00036845"/>
    </source>
</evidence>
<comment type="catalytic activity">
    <reaction evidence="15">
        <text>agmatine(out) = agmatine(in)</text>
        <dbReference type="Rhea" id="RHEA:72131"/>
        <dbReference type="ChEBI" id="CHEBI:58145"/>
    </reaction>
</comment>
<dbReference type="PROSITE" id="PS50850">
    <property type="entry name" value="MFS"/>
    <property type="match status" value="1"/>
</dbReference>
<evidence type="ECO:0000256" key="11">
    <source>
        <dbReference type="ARBA" id="ARBA00023128"/>
    </source>
</evidence>
<dbReference type="Gene3D" id="1.20.1250.20">
    <property type="entry name" value="MFS general substrate transporter like domains"/>
    <property type="match status" value="1"/>
</dbReference>
<dbReference type="InterPro" id="IPR020846">
    <property type="entry name" value="MFS_dom"/>
</dbReference>
<feature type="transmembrane region" description="Helical" evidence="28">
    <location>
        <begin position="173"/>
        <end position="192"/>
    </location>
</feature>
<evidence type="ECO:0000256" key="20">
    <source>
        <dbReference type="ARBA" id="ARBA00036490"/>
    </source>
</evidence>
<feature type="transmembrane region" description="Helical" evidence="28">
    <location>
        <begin position="398"/>
        <end position="416"/>
    </location>
</feature>
<keyword evidence="11" id="KW-0496">Mitochondrion</keyword>
<dbReference type="Proteomes" id="UP000694680">
    <property type="component" value="Chromosome 22"/>
</dbReference>
<evidence type="ECO:0000313" key="30">
    <source>
        <dbReference type="Ensembl" id="ENSGWIP00000035856.1"/>
    </source>
</evidence>
<evidence type="ECO:0000256" key="28">
    <source>
        <dbReference type="SAM" id="Phobius"/>
    </source>
</evidence>
<dbReference type="GO" id="GO:0006837">
    <property type="term" value="P:serotonin transport"/>
    <property type="evidence" value="ECO:0007669"/>
    <property type="project" value="UniProtKB-ARBA"/>
</dbReference>
<evidence type="ECO:0000256" key="17">
    <source>
        <dbReference type="ARBA" id="ARBA00035901"/>
    </source>
</evidence>
<comment type="catalytic activity">
    <reaction evidence="23">
        <text>(R)-noradrenaline(out) = (R)-noradrenaline(in)</text>
        <dbReference type="Rhea" id="RHEA:73871"/>
        <dbReference type="ChEBI" id="CHEBI:72587"/>
    </reaction>
</comment>
<keyword evidence="6" id="KW-0813">Transport</keyword>
<keyword evidence="14" id="KW-0539">Nucleus</keyword>
<keyword evidence="9 28" id="KW-1133">Transmembrane helix</keyword>
<evidence type="ECO:0000256" key="13">
    <source>
        <dbReference type="ARBA" id="ARBA00023180"/>
    </source>
</evidence>
<evidence type="ECO:0000256" key="12">
    <source>
        <dbReference type="ARBA" id="ARBA00023136"/>
    </source>
</evidence>
<dbReference type="Pfam" id="PF07690">
    <property type="entry name" value="MFS_1"/>
    <property type="match status" value="1"/>
</dbReference>
<feature type="transmembrane region" description="Helical" evidence="28">
    <location>
        <begin position="234"/>
        <end position="251"/>
    </location>
</feature>
<evidence type="ECO:0000256" key="8">
    <source>
        <dbReference type="ARBA" id="ARBA00022692"/>
    </source>
</evidence>
<comment type="catalytic activity">
    <reaction evidence="16">
        <text>(R)-adrenaline(out) = (R)-adrenaline(in)</text>
        <dbReference type="Rhea" id="RHEA:73875"/>
        <dbReference type="ChEBI" id="CHEBI:71406"/>
    </reaction>
</comment>
<evidence type="ECO:0000256" key="15">
    <source>
        <dbReference type="ARBA" id="ARBA00035884"/>
    </source>
</evidence>
<keyword evidence="12 28" id="KW-0472">Membrane</keyword>
<keyword evidence="13" id="KW-0325">Glycoprotein</keyword>
<feature type="transmembrane region" description="Helical" evidence="28">
    <location>
        <begin position="370"/>
        <end position="391"/>
    </location>
</feature>
<feature type="transmembrane region" description="Helical" evidence="28">
    <location>
        <begin position="428"/>
        <end position="446"/>
    </location>
</feature>
<evidence type="ECO:0000256" key="10">
    <source>
        <dbReference type="ARBA" id="ARBA00023065"/>
    </source>
</evidence>
<dbReference type="GO" id="GO:0015872">
    <property type="term" value="P:dopamine transport"/>
    <property type="evidence" value="ECO:0007669"/>
    <property type="project" value="UniProtKB-ARBA"/>
</dbReference>
<comment type="catalytic activity">
    <reaction evidence="21">
        <text>(R)-salsolinol(in) = (R)-salsolinol(out)</text>
        <dbReference type="Rhea" id="RHEA:74791"/>
        <dbReference type="ChEBI" id="CHEBI:194082"/>
    </reaction>
</comment>
<dbReference type="Ensembl" id="ENSGWIT00000039083.1">
    <property type="protein sequence ID" value="ENSGWIP00000035856.1"/>
    <property type="gene ID" value="ENSGWIG00000018504.1"/>
</dbReference>
<evidence type="ECO:0000256" key="27">
    <source>
        <dbReference type="ARBA" id="ARBA00079877"/>
    </source>
</evidence>
<protein>
    <recommendedName>
        <fullName evidence="26">Solute carrier family 22 member 3</fullName>
    </recommendedName>
    <alternativeName>
        <fullName evidence="27">Organic cation transporter 3</fullName>
    </alternativeName>
</protein>
<comment type="catalytic activity">
    <reaction evidence="19">
        <text>dopamine(out) = dopamine(in)</text>
        <dbReference type="Rhea" id="RHEA:73863"/>
        <dbReference type="ChEBI" id="CHEBI:59905"/>
    </reaction>
</comment>
<comment type="catalytic activity">
    <reaction evidence="22">
        <text>guanidine(out) = guanidine(in)</text>
        <dbReference type="Rhea" id="RHEA:73883"/>
        <dbReference type="ChEBI" id="CHEBI:30087"/>
    </reaction>
</comment>
<evidence type="ECO:0000256" key="24">
    <source>
        <dbReference type="ARBA" id="ARBA00036998"/>
    </source>
</evidence>
<sequence>MADMDRLMEQIGDFGPFQKKIVVLGSLPLVIFAFVLMGVVFIGHTPGHWCWTSSSEHLKEKCGLTEEEVRQVTIPYSEQTSSFSRCQRLANDWDQDQIKCKELDWSLSLNANQSVACDGRWVFDESHSSIVSEFSLVCGKSWLADLNQVFLAFGFFIGALVTGYLADKKSCFIASMTGLGLSGVGVMLSPYYPLLLGFRFLQGFFGKGAWTTSYVLVIEFFGSRNRKSVSMVSRTFYSIGMVIMPGLAYFLPSWTALQLVMSLPCLLFISYYWLVPESPRWLFSQKRTSEAMKVAENIAKYNQRCLPPNFQDDVVLSEEKKDINSVSITDLFRTPKIRRNTLILIYAWFACTVVFQGLVMRLGITGDNFFLDFFISAVVELPTGLIFYLLVDRVGRRSLLAVTNLTGGIACLVVPFVPIDYNYLKKSVAIIGRLAIAVGIETLNFANAEMYPTPLRNLGLSVCSSASDFGAILAPFVLYRLASIWQELPLFLYGVMSILYAALVTLLPEMRGVALPETIEDVENLRGYLKKKKNEIIKLFQVESMFIYFVTEKLRKQRMQKGATWSYDDRIHP</sequence>
<dbReference type="PANTHER" id="PTHR24064">
    <property type="entry name" value="SOLUTE CARRIER FAMILY 22 MEMBER"/>
    <property type="match status" value="1"/>
</dbReference>
<feature type="transmembrane region" description="Helical" evidence="28">
    <location>
        <begin position="21"/>
        <end position="43"/>
    </location>
</feature>
<keyword evidence="7" id="KW-1003">Cell membrane</keyword>
<feature type="domain" description="Major facilitator superfamily (MFS) profile" evidence="29">
    <location>
        <begin position="105"/>
        <end position="512"/>
    </location>
</feature>
<feature type="transmembrane region" description="Helical" evidence="28">
    <location>
        <begin position="490"/>
        <end position="507"/>
    </location>
</feature>
<dbReference type="GO" id="GO:0005640">
    <property type="term" value="C:nuclear outer membrane"/>
    <property type="evidence" value="ECO:0007669"/>
    <property type="project" value="UniProtKB-SubCell"/>
</dbReference>
<feature type="transmembrane region" description="Helical" evidence="28">
    <location>
        <begin position="257"/>
        <end position="275"/>
    </location>
</feature>
<dbReference type="GO" id="GO:0031966">
    <property type="term" value="C:mitochondrial membrane"/>
    <property type="evidence" value="ECO:0007669"/>
    <property type="project" value="UniProtKB-SubCell"/>
</dbReference>
<feature type="transmembrane region" description="Helical" evidence="28">
    <location>
        <begin position="343"/>
        <end position="364"/>
    </location>
</feature>
<comment type="catalytic activity">
    <reaction evidence="20">
        <text>spermidine(in) = spermidine(out)</text>
        <dbReference type="Rhea" id="RHEA:35039"/>
        <dbReference type="ChEBI" id="CHEBI:57834"/>
    </reaction>
</comment>
<evidence type="ECO:0000256" key="4">
    <source>
        <dbReference type="ARBA" id="ARBA00004649"/>
    </source>
</evidence>
<dbReference type="GO" id="GO:0006811">
    <property type="term" value="P:monoatomic ion transport"/>
    <property type="evidence" value="ECO:0007669"/>
    <property type="project" value="UniProtKB-KW"/>
</dbReference>
<comment type="similarity">
    <text evidence="5">Belongs to the major facilitator (TC 2.A.1) superfamily. Organic cation transporter (TC 2.A.1.19) family.</text>
</comment>
<dbReference type="GO" id="GO:0015651">
    <property type="term" value="F:quaternary ammonium group transmembrane transporter activity"/>
    <property type="evidence" value="ECO:0007669"/>
    <property type="project" value="UniProtKB-ARBA"/>
</dbReference>
<keyword evidence="31" id="KW-1185">Reference proteome</keyword>
<reference evidence="30" key="1">
    <citation type="submission" date="2020-06" db="EMBL/GenBank/DDBJ databases">
        <authorList>
            <consortium name="Wellcome Sanger Institute Data Sharing"/>
        </authorList>
    </citation>
    <scope>NUCLEOTIDE SEQUENCE [LARGE SCALE GENOMIC DNA]</scope>
</reference>
<dbReference type="GO" id="GO:0016323">
    <property type="term" value="C:basolateral plasma membrane"/>
    <property type="evidence" value="ECO:0007669"/>
    <property type="project" value="UniProtKB-SubCell"/>
</dbReference>
<evidence type="ECO:0000256" key="16">
    <source>
        <dbReference type="ARBA" id="ARBA00035897"/>
    </source>
</evidence>
<evidence type="ECO:0000256" key="22">
    <source>
        <dbReference type="ARBA" id="ARBA00036754"/>
    </source>
</evidence>
<keyword evidence="10" id="KW-0406">Ion transport</keyword>
<dbReference type="AlphaFoldDB" id="A0A8C5N826"/>
<comment type="catalytic activity">
    <reaction evidence="24">
        <text>tyramine(in) = tyramine(out)</text>
        <dbReference type="Rhea" id="RHEA:74783"/>
        <dbReference type="ChEBI" id="CHEBI:327995"/>
    </reaction>
</comment>
<comment type="catalytic activity">
    <reaction evidence="17">
        <text>L-histidyl-L-proline diketopiperazine(in) = L-histidyl-L-proline diketopiperazine(out)</text>
        <dbReference type="Rhea" id="RHEA:74787"/>
        <dbReference type="ChEBI" id="CHEBI:90039"/>
    </reaction>
</comment>
<feature type="transmembrane region" description="Helical" evidence="28">
    <location>
        <begin position="149"/>
        <end position="166"/>
    </location>
</feature>
<dbReference type="GO" id="GO:0015874">
    <property type="term" value="P:norepinephrine transport"/>
    <property type="evidence" value="ECO:0007669"/>
    <property type="project" value="UniProtKB-ARBA"/>
</dbReference>
<comment type="catalytic activity">
    <reaction evidence="18">
        <text>serotonin(out) = serotonin(in)</text>
        <dbReference type="Rhea" id="RHEA:73867"/>
        <dbReference type="ChEBI" id="CHEBI:350546"/>
    </reaction>
</comment>
<feature type="transmembrane region" description="Helical" evidence="28">
    <location>
        <begin position="458"/>
        <end position="478"/>
    </location>
</feature>
<evidence type="ECO:0000256" key="1">
    <source>
        <dbReference type="ARBA" id="ARBA00004325"/>
    </source>
</evidence>
<dbReference type="GO" id="GO:0016324">
    <property type="term" value="C:apical plasma membrane"/>
    <property type="evidence" value="ECO:0007669"/>
    <property type="project" value="UniProtKB-SubCell"/>
</dbReference>
<evidence type="ECO:0000256" key="14">
    <source>
        <dbReference type="ARBA" id="ARBA00023242"/>
    </source>
</evidence>
<evidence type="ECO:0000256" key="2">
    <source>
        <dbReference type="ARBA" id="ARBA00004424"/>
    </source>
</evidence>
<dbReference type="FunFam" id="1.20.1250.20:FF:000165">
    <property type="entry name" value="Solute carrier family 22 member 3"/>
    <property type="match status" value="1"/>
</dbReference>
<comment type="catalytic activity">
    <reaction evidence="25">
        <text>histamine(out) = histamine(in)</text>
        <dbReference type="Rhea" id="RHEA:73879"/>
        <dbReference type="ChEBI" id="CHEBI:58432"/>
    </reaction>
</comment>
<evidence type="ECO:0000256" key="25">
    <source>
        <dbReference type="ARBA" id="ARBA00037001"/>
    </source>
</evidence>
<evidence type="ECO:0000313" key="31">
    <source>
        <dbReference type="Proteomes" id="UP000694680"/>
    </source>
</evidence>
<feature type="transmembrane region" description="Helical" evidence="28">
    <location>
        <begin position="204"/>
        <end position="222"/>
    </location>
</feature>
<dbReference type="GO" id="GO:0008504">
    <property type="term" value="F:monoamine transmembrane transporter activity"/>
    <property type="evidence" value="ECO:0007669"/>
    <property type="project" value="UniProtKB-ARBA"/>
</dbReference>
<dbReference type="InterPro" id="IPR036259">
    <property type="entry name" value="MFS_trans_sf"/>
</dbReference>
<evidence type="ECO:0000256" key="21">
    <source>
        <dbReference type="ARBA" id="ARBA00036661"/>
    </source>
</evidence>
<comment type="subcellular location">
    <subcellularLocation>
        <location evidence="2">Apical cell membrane</location>
        <topology evidence="2">Multi-pass membrane protein</topology>
    </subcellularLocation>
    <subcellularLocation>
        <location evidence="3">Basolateral cell membrane</location>
        <topology evidence="3">Multi-pass membrane protein</topology>
    </subcellularLocation>
    <subcellularLocation>
        <location evidence="1">Mitochondrion membrane</location>
    </subcellularLocation>
    <subcellularLocation>
        <location evidence="4">Nucleus outer membrane</location>
    </subcellularLocation>
</comment>
<evidence type="ECO:0000256" key="7">
    <source>
        <dbReference type="ARBA" id="ARBA00022475"/>
    </source>
</evidence>
<name>A0A8C5N826_GOUWI</name>
<reference evidence="30" key="3">
    <citation type="submission" date="2025-09" db="UniProtKB">
        <authorList>
            <consortium name="Ensembl"/>
        </authorList>
    </citation>
    <scope>IDENTIFICATION</scope>
</reference>
<organism evidence="30 31">
    <name type="scientific">Gouania willdenowi</name>
    <name type="common">Blunt-snouted clingfish</name>
    <name type="synonym">Lepadogaster willdenowi</name>
    <dbReference type="NCBI Taxonomy" id="441366"/>
    <lineage>
        <taxon>Eukaryota</taxon>
        <taxon>Metazoa</taxon>
        <taxon>Chordata</taxon>
        <taxon>Craniata</taxon>
        <taxon>Vertebrata</taxon>
        <taxon>Euteleostomi</taxon>
        <taxon>Actinopterygii</taxon>
        <taxon>Neopterygii</taxon>
        <taxon>Teleostei</taxon>
        <taxon>Neoteleostei</taxon>
        <taxon>Acanthomorphata</taxon>
        <taxon>Ovalentaria</taxon>
        <taxon>Blenniimorphae</taxon>
        <taxon>Blenniiformes</taxon>
        <taxon>Gobiesocoidei</taxon>
        <taxon>Gobiesocidae</taxon>
        <taxon>Gobiesocinae</taxon>
        <taxon>Gouania</taxon>
    </lineage>
</organism>
<evidence type="ECO:0000256" key="6">
    <source>
        <dbReference type="ARBA" id="ARBA00022448"/>
    </source>
</evidence>
<proteinExistence type="inferred from homology"/>
<dbReference type="GO" id="GO:0005326">
    <property type="term" value="F:neurotransmitter transmembrane transporter activity"/>
    <property type="evidence" value="ECO:0007669"/>
    <property type="project" value="UniProtKB-ARBA"/>
</dbReference>
<gene>
    <name evidence="30" type="primary">slc22a3</name>
</gene>
<dbReference type="GO" id="GO:0051608">
    <property type="term" value="P:histamine transport"/>
    <property type="evidence" value="ECO:0007669"/>
    <property type="project" value="UniProtKB-ARBA"/>
</dbReference>
<accession>A0A8C5N826</accession>
<evidence type="ECO:0000256" key="19">
    <source>
        <dbReference type="ARBA" id="ARBA00036483"/>
    </source>
</evidence>
<evidence type="ECO:0000256" key="26">
    <source>
        <dbReference type="ARBA" id="ARBA00072456"/>
    </source>
</evidence>
<evidence type="ECO:0000256" key="5">
    <source>
        <dbReference type="ARBA" id="ARBA00009203"/>
    </source>
</evidence>
<evidence type="ECO:0000256" key="3">
    <source>
        <dbReference type="ARBA" id="ARBA00004554"/>
    </source>
</evidence>
<evidence type="ECO:0000259" key="29">
    <source>
        <dbReference type="PROSITE" id="PS50850"/>
    </source>
</evidence>
<reference evidence="30" key="2">
    <citation type="submission" date="2025-08" db="UniProtKB">
        <authorList>
            <consortium name="Ensembl"/>
        </authorList>
    </citation>
    <scope>IDENTIFICATION</scope>
</reference>
<keyword evidence="8 28" id="KW-0812">Transmembrane</keyword>
<dbReference type="InterPro" id="IPR011701">
    <property type="entry name" value="MFS"/>
</dbReference>
<evidence type="ECO:0000256" key="9">
    <source>
        <dbReference type="ARBA" id="ARBA00022989"/>
    </source>
</evidence>
<evidence type="ECO:0000256" key="18">
    <source>
        <dbReference type="ARBA" id="ARBA00036470"/>
    </source>
</evidence>
<dbReference type="SUPFAM" id="SSF103473">
    <property type="entry name" value="MFS general substrate transporter"/>
    <property type="match status" value="1"/>
</dbReference>